<dbReference type="InterPro" id="IPR038796">
    <property type="entry name" value="At1g76070-like"/>
</dbReference>
<keyword evidence="2" id="KW-0732">Signal</keyword>
<proteinExistence type="predicted"/>
<evidence type="ECO:0000256" key="1">
    <source>
        <dbReference type="SAM" id="MobiDB-lite"/>
    </source>
</evidence>
<dbReference type="EMBL" id="JBBPBM010000020">
    <property type="protein sequence ID" value="KAK8552450.1"/>
    <property type="molecule type" value="Genomic_DNA"/>
</dbReference>
<organism evidence="3 4">
    <name type="scientific">Hibiscus sabdariffa</name>
    <name type="common">roselle</name>
    <dbReference type="NCBI Taxonomy" id="183260"/>
    <lineage>
        <taxon>Eukaryota</taxon>
        <taxon>Viridiplantae</taxon>
        <taxon>Streptophyta</taxon>
        <taxon>Embryophyta</taxon>
        <taxon>Tracheophyta</taxon>
        <taxon>Spermatophyta</taxon>
        <taxon>Magnoliopsida</taxon>
        <taxon>eudicotyledons</taxon>
        <taxon>Gunneridae</taxon>
        <taxon>Pentapetalae</taxon>
        <taxon>rosids</taxon>
        <taxon>malvids</taxon>
        <taxon>Malvales</taxon>
        <taxon>Malvaceae</taxon>
        <taxon>Malvoideae</taxon>
        <taxon>Hibiscus</taxon>
    </lineage>
</organism>
<keyword evidence="4" id="KW-1185">Reference proteome</keyword>
<feature type="signal peptide" evidence="2">
    <location>
        <begin position="1"/>
        <end position="21"/>
    </location>
</feature>
<evidence type="ECO:0000256" key="2">
    <source>
        <dbReference type="SAM" id="SignalP"/>
    </source>
</evidence>
<gene>
    <name evidence="3" type="ORF">V6N12_041045</name>
</gene>
<dbReference type="Proteomes" id="UP001472677">
    <property type="component" value="Unassembled WGS sequence"/>
</dbReference>
<evidence type="ECO:0000313" key="3">
    <source>
        <dbReference type="EMBL" id="KAK8552450.1"/>
    </source>
</evidence>
<dbReference type="PANTHER" id="PTHR34779">
    <property type="entry name" value="OS09G0542900 PROTEIN"/>
    <property type="match status" value="1"/>
</dbReference>
<reference evidence="3 4" key="1">
    <citation type="journal article" date="2024" name="G3 (Bethesda)">
        <title>Genome assembly of Hibiscus sabdariffa L. provides insights into metabolisms of medicinal natural products.</title>
        <authorList>
            <person name="Kim T."/>
        </authorList>
    </citation>
    <scope>NUCLEOTIDE SEQUENCE [LARGE SCALE GENOMIC DNA]</scope>
    <source>
        <strain evidence="3">TK-2024</strain>
        <tissue evidence="3">Old leaves</tissue>
    </source>
</reference>
<evidence type="ECO:0000313" key="4">
    <source>
        <dbReference type="Proteomes" id="UP001472677"/>
    </source>
</evidence>
<sequence>MKKEAKPRNVIFTFLLKAVSAVVSVGFHNPAPGKGKALLPGPTISRKSKSETQESTSPKVSLSCIGQIRHKKNKKKGKRNLRPVSDSETESTHKTSSDREVKKQEALGDEESAQVKRFTSCGDGFEWTTQIADHRRDYCFHEDEEVIVTLTLKPRKEINLWKKRRTNPPTPLQLISLD</sequence>
<comment type="caution">
    <text evidence="3">The sequence shown here is derived from an EMBL/GenBank/DDBJ whole genome shotgun (WGS) entry which is preliminary data.</text>
</comment>
<accession>A0ABR2E5J2</accession>
<protein>
    <submittedName>
        <fullName evidence="3">Uncharacterized protein</fullName>
    </submittedName>
</protein>
<feature type="region of interest" description="Disordered" evidence="1">
    <location>
        <begin position="29"/>
        <end position="110"/>
    </location>
</feature>
<name>A0ABR2E5J2_9ROSI</name>
<feature type="chain" id="PRO_5047442984" evidence="2">
    <location>
        <begin position="22"/>
        <end position="178"/>
    </location>
</feature>
<feature type="compositionally biased region" description="Basic residues" evidence="1">
    <location>
        <begin position="68"/>
        <end position="81"/>
    </location>
</feature>
<dbReference type="PANTHER" id="PTHR34779:SF1">
    <property type="entry name" value="OS09G0542900 PROTEIN"/>
    <property type="match status" value="1"/>
</dbReference>
<feature type="compositionally biased region" description="Basic and acidic residues" evidence="1">
    <location>
        <begin position="90"/>
        <end position="106"/>
    </location>
</feature>